<keyword evidence="1" id="KW-0472">Membrane</keyword>
<proteinExistence type="predicted"/>
<evidence type="ECO:0000256" key="1">
    <source>
        <dbReference type="SAM" id="Phobius"/>
    </source>
</evidence>
<dbReference type="InterPro" id="IPR006976">
    <property type="entry name" value="VanZ-like"/>
</dbReference>
<sequence>METPPSRAVRPAARAARRRAALWAGALAYLAGVAAVVLWPAPVDRPAAGSLARMFSWLHRHGVPGWFGYGQFEWLANVAFFVPFGVFAVLLGFRAWAAVLGGFAASCAAEAAQFLFLAERTASFADIAANTIGALLGTLATVAVVRRRPTAPRPAGRSDSTPARP</sequence>
<feature type="transmembrane region" description="Helical" evidence="1">
    <location>
        <begin position="100"/>
        <end position="118"/>
    </location>
</feature>
<feature type="transmembrane region" description="Helical" evidence="1">
    <location>
        <begin position="124"/>
        <end position="145"/>
    </location>
</feature>
<dbReference type="EMBL" id="BAAAQW010000005">
    <property type="protein sequence ID" value="GAA2200424.1"/>
    <property type="molecule type" value="Genomic_DNA"/>
</dbReference>
<accession>A0ABN3BV68</accession>
<dbReference type="Pfam" id="PF04892">
    <property type="entry name" value="VanZ"/>
    <property type="match status" value="1"/>
</dbReference>
<keyword evidence="4" id="KW-1185">Reference proteome</keyword>
<feature type="transmembrane region" description="Helical" evidence="1">
    <location>
        <begin position="20"/>
        <end position="41"/>
    </location>
</feature>
<dbReference type="RefSeq" id="WP_344299639.1">
    <property type="nucleotide sequence ID" value="NZ_BAAAQW010000005.1"/>
</dbReference>
<keyword evidence="1" id="KW-1133">Transmembrane helix</keyword>
<name>A0ABN3BV68_9MICC</name>
<feature type="transmembrane region" description="Helical" evidence="1">
    <location>
        <begin position="74"/>
        <end position="93"/>
    </location>
</feature>
<protein>
    <recommendedName>
        <fullName evidence="2">VanZ-like domain-containing protein</fullName>
    </recommendedName>
</protein>
<evidence type="ECO:0000313" key="4">
    <source>
        <dbReference type="Proteomes" id="UP001500432"/>
    </source>
</evidence>
<evidence type="ECO:0000313" key="3">
    <source>
        <dbReference type="EMBL" id="GAA2200424.1"/>
    </source>
</evidence>
<evidence type="ECO:0000259" key="2">
    <source>
        <dbReference type="Pfam" id="PF04892"/>
    </source>
</evidence>
<dbReference type="Proteomes" id="UP001500432">
    <property type="component" value="Unassembled WGS sequence"/>
</dbReference>
<comment type="caution">
    <text evidence="3">The sequence shown here is derived from an EMBL/GenBank/DDBJ whole genome shotgun (WGS) entry which is preliminary data.</text>
</comment>
<reference evidence="3 4" key="1">
    <citation type="journal article" date="2019" name="Int. J. Syst. Evol. Microbiol.">
        <title>The Global Catalogue of Microorganisms (GCM) 10K type strain sequencing project: providing services to taxonomists for standard genome sequencing and annotation.</title>
        <authorList>
            <consortium name="The Broad Institute Genomics Platform"/>
            <consortium name="The Broad Institute Genome Sequencing Center for Infectious Disease"/>
            <person name="Wu L."/>
            <person name="Ma J."/>
        </authorList>
    </citation>
    <scope>NUCLEOTIDE SEQUENCE [LARGE SCALE GENOMIC DNA]</scope>
    <source>
        <strain evidence="3 4">JCM 16034</strain>
    </source>
</reference>
<keyword evidence="1" id="KW-0812">Transmembrane</keyword>
<feature type="domain" description="VanZ-like" evidence="2">
    <location>
        <begin position="27"/>
        <end position="141"/>
    </location>
</feature>
<gene>
    <name evidence="3" type="ORF">GCM10009849_20860</name>
</gene>
<organism evidence="3 4">
    <name type="scientific">Sinomonas flava</name>
    <dbReference type="NCBI Taxonomy" id="496857"/>
    <lineage>
        <taxon>Bacteria</taxon>
        <taxon>Bacillati</taxon>
        <taxon>Actinomycetota</taxon>
        <taxon>Actinomycetes</taxon>
        <taxon>Micrococcales</taxon>
        <taxon>Micrococcaceae</taxon>
        <taxon>Sinomonas</taxon>
    </lineage>
</organism>